<dbReference type="InterPro" id="IPR012655">
    <property type="entry name" value="YrzI"/>
</dbReference>
<protein>
    <submittedName>
        <fullName evidence="1">YrzI family small protein</fullName>
    </submittedName>
</protein>
<proteinExistence type="predicted"/>
<comment type="caution">
    <text evidence="1">The sequence shown here is derived from an EMBL/GenBank/DDBJ whole genome shotgun (WGS) entry which is preliminary data.</text>
</comment>
<dbReference type="Proteomes" id="UP001218246">
    <property type="component" value="Unassembled WGS sequence"/>
</dbReference>
<sequence length="40" mass="4935">MTLNLLLFMIISKRTLKQARHDERVQSMMEEVKERQTYYC</sequence>
<accession>A0ABT6HB00</accession>
<name>A0ABT6HB00_9BACI</name>
<gene>
    <name evidence="1" type="ORF">P6P90_16645</name>
</gene>
<evidence type="ECO:0000313" key="2">
    <source>
        <dbReference type="Proteomes" id="UP001218246"/>
    </source>
</evidence>
<organism evidence="1 2">
    <name type="scientific">Ectobacillus antri</name>
    <dbReference type="NCBI Taxonomy" id="2486280"/>
    <lineage>
        <taxon>Bacteria</taxon>
        <taxon>Bacillati</taxon>
        <taxon>Bacillota</taxon>
        <taxon>Bacilli</taxon>
        <taxon>Bacillales</taxon>
        <taxon>Bacillaceae</taxon>
        <taxon>Ectobacillus</taxon>
    </lineage>
</organism>
<reference evidence="1 2" key="1">
    <citation type="submission" date="2023-04" db="EMBL/GenBank/DDBJ databases">
        <title>Ectobacillus antri isolated from activated sludge.</title>
        <authorList>
            <person name="Yan P."/>
            <person name="Liu X."/>
        </authorList>
    </citation>
    <scope>NUCLEOTIDE SEQUENCE [LARGE SCALE GENOMIC DNA]</scope>
    <source>
        <strain evidence="1 2">C18H</strain>
    </source>
</reference>
<dbReference type="Pfam" id="PF09501">
    <property type="entry name" value="Bac_small_YrzI"/>
    <property type="match status" value="1"/>
</dbReference>
<dbReference type="RefSeq" id="WP_124565313.1">
    <property type="nucleotide sequence ID" value="NZ_JARRRY010000024.1"/>
</dbReference>
<evidence type="ECO:0000313" key="1">
    <source>
        <dbReference type="EMBL" id="MDG5755526.1"/>
    </source>
</evidence>
<keyword evidence="2" id="KW-1185">Reference proteome</keyword>
<dbReference type="EMBL" id="JARULN010000032">
    <property type="protein sequence ID" value="MDG5755526.1"/>
    <property type="molecule type" value="Genomic_DNA"/>
</dbReference>